<reference evidence="1" key="1">
    <citation type="submission" date="2024-05" db="EMBL/GenBank/DDBJ databases">
        <title>Whole-Genome Sequence of CFS9, a Potential Fish Probiotic Isolated from the Body Surface of Silurus asotus.</title>
        <authorList>
            <person name="Kojima M."/>
            <person name="Tobioka K."/>
            <person name="Yokota K."/>
            <person name="Nakatani H."/>
            <person name="Hori K."/>
            <person name="Tamaru Y."/>
            <person name="Okazaki F."/>
        </authorList>
    </citation>
    <scope>NUCLEOTIDE SEQUENCE</scope>
    <source>
        <strain evidence="1">CFS9</strain>
    </source>
</reference>
<organism evidence="1">
    <name type="scientific">Flavobacterium sp. CFS9</name>
    <dbReference type="NCBI Taxonomy" id="3143118"/>
    <lineage>
        <taxon>Bacteria</taxon>
        <taxon>Pseudomonadati</taxon>
        <taxon>Bacteroidota</taxon>
        <taxon>Flavobacteriia</taxon>
        <taxon>Flavobacteriales</taxon>
        <taxon>Flavobacteriaceae</taxon>
        <taxon>Flavobacterium</taxon>
    </lineage>
</organism>
<dbReference type="AlphaFoldDB" id="A0AAT9H6G4"/>
<accession>A0AAT9H6G4</accession>
<proteinExistence type="predicted"/>
<evidence type="ECO:0008006" key="2">
    <source>
        <dbReference type="Google" id="ProtNLM"/>
    </source>
</evidence>
<evidence type="ECO:0000313" key="1">
    <source>
        <dbReference type="EMBL" id="BFM45128.1"/>
    </source>
</evidence>
<name>A0AAT9H6G4_9FLAO</name>
<gene>
    <name evidence="1" type="ORF">CFS9_37690</name>
</gene>
<dbReference type="EMBL" id="AP031573">
    <property type="protein sequence ID" value="BFM45128.1"/>
    <property type="molecule type" value="Genomic_DNA"/>
</dbReference>
<protein>
    <recommendedName>
        <fullName evidence="2">Nuclease-related domain-containing protein</fullName>
    </recommendedName>
</protein>
<sequence>MLIGITLIIRITMSIGIARANLNSNPLIFLLNFVLEKQKIMIIEDKGKLGEDFVNTLAYRSFLKYWCFPGPKYENGDKKEICDLLIIFNSVLIVISVKNYEFKGNHFRYFNNTIEKAVKQIHGACRTLFGAAEVQIKHPDREMEIFPREQITKVFRIVINLGEGVKFYPFNHSTKNDDYVTLFDKDSFETIISQLDTLPDFIDYLEKREKLFKGRITIIMPGDEYDFPLETQKEFFALQKQLTQNYILISGTEKDLLSHFFKNARNFPPFLNDDSNGIFLQIDGDWDSFSDIQQVKNKAEADKASYFIDDFVQNEILKNEYLQNLTPMRLNLAKAMLSFDRLTRRSIAKSYFEFHNRYKDVSGLNFGRRFGDYDGVGVLFTFYTDQMDMEMINTLNTLAIESVNLFTGYKSKSLILISSNRSHRFLFAHIDKIEKYEPDHEEMIRQDVKRMGWFTKHTLFQGSENEFPE</sequence>